<proteinExistence type="predicted"/>
<dbReference type="CDD" id="cd14688">
    <property type="entry name" value="bZIP_YAP"/>
    <property type="match status" value="1"/>
</dbReference>
<evidence type="ECO:0008006" key="4">
    <source>
        <dbReference type="Google" id="ProtNLM"/>
    </source>
</evidence>
<evidence type="ECO:0000256" key="1">
    <source>
        <dbReference type="SAM" id="MobiDB-lite"/>
    </source>
</evidence>
<dbReference type="PANTHER" id="PTHR40618">
    <property type="entry name" value="B-ZIP TRANSCRIPTION FACTOR (EUROFUNG)-RELATED"/>
    <property type="match status" value="1"/>
</dbReference>
<keyword evidence="3" id="KW-1185">Reference proteome</keyword>
<accession>A0A8G0LLW5</accession>
<dbReference type="Proteomes" id="UP000826661">
    <property type="component" value="Chromosome VI"/>
</dbReference>
<gene>
    <name evidence="2" type="ORF">H0G86_011596</name>
</gene>
<name>A0A8G0LLW5_9HYPO</name>
<sequence>MSASSGMAADTIADTGVEASTKRRPGRPRMKDSLPADPNDNSRRSRMRLAQRSYRSRKENELATTKARADALQKALNSSLDEFIRFHELSSGKEKDLPSEFVLQLNKTAMNIMAIARSAQTDEWPSFDQADRLLATMTDSHGKDDDSIYILSQEARDASSHHHSYLRPKPVSISQRLMRACVDRAADILNLTSSPVMCLLPAMLLPLQFDRRDNLLSRTMRYIHIEDEDLELDAEHSPMASRHLPKMLRLIEGQSNFMVPRMAPPNLQRLQFGRTRTVLSTALPDLQGEWLEASDVEEYLEQRGIFIRQDSPNTDMLNLAIPLDVGLAAQTTDLNEANRHNPVRLVRQQTNPAPLTCSNNSNNSTGTSGVAANFIDPLLMPADSSSFETFAAANPDYTVFGQQRDVQVVPSGMKMFTPTSWTTDVDAHVLPMDMAMHHQNNPEHINIMFNLDNLIMRLAAKAVCLGPCPGIRRGHVDEAIRDSVVQMPPM</sequence>
<dbReference type="AlphaFoldDB" id="A0A8G0LLW5"/>
<protein>
    <recommendedName>
        <fullName evidence="4">BZIP domain-containing protein</fullName>
    </recommendedName>
</protein>
<dbReference type="PANTHER" id="PTHR40618:SF1">
    <property type="entry name" value="B-ZIP TRANSCRIPTION FACTOR (EUROFUNG)"/>
    <property type="match status" value="1"/>
</dbReference>
<dbReference type="EMBL" id="CP075869">
    <property type="protein sequence ID" value="QYT04692.1"/>
    <property type="molecule type" value="Genomic_DNA"/>
</dbReference>
<dbReference type="Gene3D" id="1.20.5.170">
    <property type="match status" value="1"/>
</dbReference>
<feature type="region of interest" description="Disordered" evidence="1">
    <location>
        <begin position="1"/>
        <end position="64"/>
    </location>
</feature>
<organism evidence="2 3">
    <name type="scientific">Trichoderma simmonsii</name>
    <dbReference type="NCBI Taxonomy" id="1491479"/>
    <lineage>
        <taxon>Eukaryota</taxon>
        <taxon>Fungi</taxon>
        <taxon>Dikarya</taxon>
        <taxon>Ascomycota</taxon>
        <taxon>Pezizomycotina</taxon>
        <taxon>Sordariomycetes</taxon>
        <taxon>Hypocreomycetidae</taxon>
        <taxon>Hypocreales</taxon>
        <taxon>Hypocreaceae</taxon>
        <taxon>Trichoderma</taxon>
    </lineage>
</organism>
<reference evidence="2 3" key="1">
    <citation type="journal article" date="2021" name="BMC Genomics">
        <title>Telomere-to-telomere genome assembly of asparaginase-producing Trichoderma simmonsii.</title>
        <authorList>
            <person name="Chung D."/>
            <person name="Kwon Y.M."/>
            <person name="Yang Y."/>
        </authorList>
    </citation>
    <scope>NUCLEOTIDE SEQUENCE [LARGE SCALE GENOMIC DNA]</scope>
    <source>
        <strain evidence="2 3">GH-Sj1</strain>
    </source>
</reference>
<evidence type="ECO:0000313" key="3">
    <source>
        <dbReference type="Proteomes" id="UP000826661"/>
    </source>
</evidence>
<evidence type="ECO:0000313" key="2">
    <source>
        <dbReference type="EMBL" id="QYT04692.1"/>
    </source>
</evidence>